<organism evidence="1 2">
    <name type="scientific">Asparagus officinalis</name>
    <name type="common">Garden asparagus</name>
    <dbReference type="NCBI Taxonomy" id="4686"/>
    <lineage>
        <taxon>Eukaryota</taxon>
        <taxon>Viridiplantae</taxon>
        <taxon>Streptophyta</taxon>
        <taxon>Embryophyta</taxon>
        <taxon>Tracheophyta</taxon>
        <taxon>Spermatophyta</taxon>
        <taxon>Magnoliopsida</taxon>
        <taxon>Liliopsida</taxon>
        <taxon>Asparagales</taxon>
        <taxon>Asparagaceae</taxon>
        <taxon>Asparagoideae</taxon>
        <taxon>Asparagus</taxon>
    </lineage>
</organism>
<name>A0A5P1FAB2_ASPOF</name>
<evidence type="ECO:0000313" key="1">
    <source>
        <dbReference type="EMBL" id="ONK74357.1"/>
    </source>
</evidence>
<proteinExistence type="predicted"/>
<reference evidence="2" key="1">
    <citation type="journal article" date="2017" name="Nat. Commun.">
        <title>The asparagus genome sheds light on the origin and evolution of a young Y chromosome.</title>
        <authorList>
            <person name="Harkess A."/>
            <person name="Zhou J."/>
            <person name="Xu C."/>
            <person name="Bowers J.E."/>
            <person name="Van der Hulst R."/>
            <person name="Ayyampalayam S."/>
            <person name="Mercati F."/>
            <person name="Riccardi P."/>
            <person name="McKain M.R."/>
            <person name="Kakrana A."/>
            <person name="Tang H."/>
            <person name="Ray J."/>
            <person name="Groenendijk J."/>
            <person name="Arikit S."/>
            <person name="Mathioni S.M."/>
            <person name="Nakano M."/>
            <person name="Shan H."/>
            <person name="Telgmann-Rauber A."/>
            <person name="Kanno A."/>
            <person name="Yue Z."/>
            <person name="Chen H."/>
            <person name="Li W."/>
            <person name="Chen Y."/>
            <person name="Xu X."/>
            <person name="Zhang Y."/>
            <person name="Luo S."/>
            <person name="Chen H."/>
            <person name="Gao J."/>
            <person name="Mao Z."/>
            <person name="Pires J.C."/>
            <person name="Luo M."/>
            <person name="Kudrna D."/>
            <person name="Wing R.A."/>
            <person name="Meyers B.C."/>
            <person name="Yi K."/>
            <person name="Kong H."/>
            <person name="Lavrijsen P."/>
            <person name="Sunseri F."/>
            <person name="Falavigna A."/>
            <person name="Ye Y."/>
            <person name="Leebens-Mack J.H."/>
            <person name="Chen G."/>
        </authorList>
    </citation>
    <scope>NUCLEOTIDE SEQUENCE [LARGE SCALE GENOMIC DNA]</scope>
    <source>
        <strain evidence="2">cv. DH0086</strain>
    </source>
</reference>
<dbReference type="AlphaFoldDB" id="A0A5P1FAB2"/>
<dbReference type="OMA" id="SSLWFIT"/>
<dbReference type="Proteomes" id="UP000243459">
    <property type="component" value="Chromosome 3"/>
</dbReference>
<gene>
    <name evidence="1" type="ORF">A4U43_C03F5400</name>
</gene>
<evidence type="ECO:0000313" key="2">
    <source>
        <dbReference type="Proteomes" id="UP000243459"/>
    </source>
</evidence>
<accession>A0A5P1FAB2</accession>
<protein>
    <recommendedName>
        <fullName evidence="3">EGF-like domain-containing protein</fullName>
    </recommendedName>
</protein>
<sequence length="208" mass="23031">MNMRKDIVIVAVSMLIHQATFSLFPARAAAKLDIACNFVECGMGSCQNSPNRTFGFVCDCAPGWTQVGPQRADDPLRFLPCIIPNCTLNYACYNESVPEPPKSVPKTHNFSLFDPCYWSYCGHGDCIKTSRFKHRCECKKSYGNILNITNFPCVKDCTLGAECSNLGFTWTNGSFPPTPTTFFPNGGHGEQFPLLKTTYCGSSSAQYR</sequence>
<dbReference type="Gramene" id="ONK74357">
    <property type="protein sequence ID" value="ONK74357"/>
    <property type="gene ID" value="A4U43_C03F5400"/>
</dbReference>
<evidence type="ECO:0008006" key="3">
    <source>
        <dbReference type="Google" id="ProtNLM"/>
    </source>
</evidence>
<dbReference type="EMBL" id="CM007383">
    <property type="protein sequence ID" value="ONK74357.1"/>
    <property type="molecule type" value="Genomic_DNA"/>
</dbReference>
<dbReference type="PANTHER" id="PTHR33881">
    <property type="entry name" value="NEUROGENIC LOCUS NOTCH-LIKE PROTEIN"/>
    <property type="match status" value="1"/>
</dbReference>
<dbReference type="PANTHER" id="PTHR33881:SF17">
    <property type="entry name" value="EGF-LIKE DOMAIN-CONTAINING PROTEIN"/>
    <property type="match status" value="1"/>
</dbReference>
<keyword evidence="2" id="KW-1185">Reference proteome</keyword>